<evidence type="ECO:0000313" key="6">
    <source>
        <dbReference type="Proteomes" id="UP000887228"/>
    </source>
</evidence>
<comment type="caution">
    <text evidence="3">The sequence shown here is derived from an EMBL/GenBank/DDBJ whole genome shotgun (WGS) entry which is preliminary data.</text>
</comment>
<reference evidence="3 6" key="1">
    <citation type="submission" date="2021-07" db="EMBL/GenBank/DDBJ databases">
        <title>Whole genome sequencing of carbapenem-resistant Pseudomonas spp. isolated in Japan.</title>
        <authorList>
            <person name="Suzuki M."/>
            <person name="Maehana S."/>
            <person name="Kitasato H."/>
        </authorList>
    </citation>
    <scope>NUCLEOTIDE SEQUENCE</scope>
    <source>
        <strain evidence="3">KAM435</strain>
        <strain evidence="4 6">KAM436</strain>
    </source>
</reference>
<dbReference type="SUPFAM" id="SSF140731">
    <property type="entry name" value="PA2201 C-terminal domain-like"/>
    <property type="match status" value="1"/>
</dbReference>
<dbReference type="EMBL" id="BPMT01000029">
    <property type="protein sequence ID" value="GIZ95063.1"/>
    <property type="molecule type" value="Genomic_DNA"/>
</dbReference>
<dbReference type="InterPro" id="IPR028983">
    <property type="entry name" value="PA2201-like_C"/>
</dbReference>
<evidence type="ECO:0000313" key="5">
    <source>
        <dbReference type="Proteomes" id="UP000887212"/>
    </source>
</evidence>
<dbReference type="InterPro" id="IPR015025">
    <property type="entry name" value="PoNi_C"/>
</dbReference>
<feature type="domain" description="PoNi N-terminal" evidence="1">
    <location>
        <begin position="3"/>
        <end position="158"/>
    </location>
</feature>
<name>A0AA37CMI0_AQUAC</name>
<dbReference type="Pfam" id="PF08929">
    <property type="entry name" value="PoNi_C"/>
    <property type="match status" value="1"/>
</dbReference>
<proteinExistence type="predicted"/>
<evidence type="ECO:0000259" key="1">
    <source>
        <dbReference type="Pfam" id="PF08928"/>
    </source>
</evidence>
<evidence type="ECO:0008006" key="7">
    <source>
        <dbReference type="Google" id="ProtNLM"/>
    </source>
</evidence>
<evidence type="ECO:0000313" key="4">
    <source>
        <dbReference type="EMBL" id="GIZ95063.1"/>
    </source>
</evidence>
<dbReference type="AlphaFoldDB" id="A0AA37CMI0"/>
<accession>A0AA37CMI0</accession>
<dbReference type="EMBL" id="BPMS01000031">
    <property type="protein sequence ID" value="GIZ90730.1"/>
    <property type="molecule type" value="Genomic_DNA"/>
</dbReference>
<dbReference type="Proteomes" id="UP000887228">
    <property type="component" value="Unassembled WGS sequence"/>
</dbReference>
<dbReference type="RefSeq" id="WP_203792075.1">
    <property type="nucleotide sequence ID" value="NZ_AP024354.1"/>
</dbReference>
<feature type="domain" description="PoNi C-terminal" evidence="2">
    <location>
        <begin position="166"/>
        <end position="280"/>
    </location>
</feature>
<dbReference type="Gene3D" id="1.10.3920.10">
    <property type="entry name" value="PA2201 C-terminal domain-like"/>
    <property type="match status" value="1"/>
</dbReference>
<sequence length="306" mass="35285">MIRAPWGNQAYWDKWIGFSAENISKDLEQIKKPSKNPAYRPQFVWDLSQGGFLRLTLRSYSRGDSIRELSQHFPGLLDAWELSNRLADELNAQLKPGQGWDHRHLLTAPLASDDPRSHTDPRAWVFRLSNLNHYNWCFWLVGLALALDIPDDQWQRLLKLIDGAGEDVLLDRVIASRQSDRLIGSRLLHPKPYSRLLKAIDAPREQQASLLREFVEHWYAELARKGSDELWWYIYGDPVKHPLEKGSYFGRWCLEAVAAVKAFGLDDSQCLGHEHYPGDLLRPNGPSTHPVRPEPKRGWLSKLLGR</sequence>
<gene>
    <name evidence="3" type="ORF">KAM435_40570</name>
    <name evidence="4" type="ORF">KAM436_40310</name>
</gene>
<dbReference type="Proteomes" id="UP000887212">
    <property type="component" value="Unassembled WGS sequence"/>
</dbReference>
<evidence type="ECO:0000259" key="2">
    <source>
        <dbReference type="Pfam" id="PF08929"/>
    </source>
</evidence>
<organism evidence="3 5">
    <name type="scientific">Aquipseudomonas alcaligenes</name>
    <name type="common">Pseudomonas alcaligenes</name>
    <dbReference type="NCBI Taxonomy" id="43263"/>
    <lineage>
        <taxon>Bacteria</taxon>
        <taxon>Pseudomonadati</taxon>
        <taxon>Pseudomonadota</taxon>
        <taxon>Gammaproteobacteria</taxon>
        <taxon>Pseudomonadales</taxon>
        <taxon>Pseudomonadaceae</taxon>
        <taxon>Aquipseudomonas</taxon>
    </lineage>
</organism>
<protein>
    <recommendedName>
        <fullName evidence="7">DUF1911 domain-containing protein</fullName>
    </recommendedName>
</protein>
<dbReference type="InterPro" id="IPR015024">
    <property type="entry name" value="PoNi_N"/>
</dbReference>
<evidence type="ECO:0000313" key="3">
    <source>
        <dbReference type="EMBL" id="GIZ90730.1"/>
    </source>
</evidence>
<dbReference type="Pfam" id="PF08928">
    <property type="entry name" value="PoNi_N"/>
    <property type="match status" value="1"/>
</dbReference>